<gene>
    <name evidence="1" type="ORF">PXEA_LOCUS2822</name>
</gene>
<evidence type="ECO:0000313" key="2">
    <source>
        <dbReference type="Proteomes" id="UP000784294"/>
    </source>
</evidence>
<name>A0A448WDX8_9PLAT</name>
<comment type="caution">
    <text evidence="1">The sequence shown here is derived from an EMBL/GenBank/DDBJ whole genome shotgun (WGS) entry which is preliminary data.</text>
</comment>
<keyword evidence="2" id="KW-1185">Reference proteome</keyword>
<proteinExistence type="predicted"/>
<sequence>MKTLFEPHFGLVGSGPTCFTHFTLQGHHFLFRLHLLGHVMDQSPGSHVQGVTENLPILGQHQPLSIDVTHLEARARGREYGGGRSMKVES</sequence>
<accession>A0A448WDX8</accession>
<dbReference type="AlphaFoldDB" id="A0A448WDX8"/>
<organism evidence="1 2">
    <name type="scientific">Protopolystoma xenopodis</name>
    <dbReference type="NCBI Taxonomy" id="117903"/>
    <lineage>
        <taxon>Eukaryota</taxon>
        <taxon>Metazoa</taxon>
        <taxon>Spiralia</taxon>
        <taxon>Lophotrochozoa</taxon>
        <taxon>Platyhelminthes</taxon>
        <taxon>Monogenea</taxon>
        <taxon>Polyopisthocotylea</taxon>
        <taxon>Polystomatidea</taxon>
        <taxon>Polystomatidae</taxon>
        <taxon>Protopolystoma</taxon>
    </lineage>
</organism>
<dbReference type="Proteomes" id="UP000784294">
    <property type="component" value="Unassembled WGS sequence"/>
</dbReference>
<evidence type="ECO:0000313" key="1">
    <source>
        <dbReference type="EMBL" id="VEL09382.1"/>
    </source>
</evidence>
<dbReference type="EMBL" id="CAAALY010006197">
    <property type="protein sequence ID" value="VEL09382.1"/>
    <property type="molecule type" value="Genomic_DNA"/>
</dbReference>
<reference evidence="1" key="1">
    <citation type="submission" date="2018-11" db="EMBL/GenBank/DDBJ databases">
        <authorList>
            <consortium name="Pathogen Informatics"/>
        </authorList>
    </citation>
    <scope>NUCLEOTIDE SEQUENCE</scope>
</reference>
<protein>
    <submittedName>
        <fullName evidence="1">Uncharacterized protein</fullName>
    </submittedName>
</protein>